<dbReference type="InterPro" id="IPR043128">
    <property type="entry name" value="Rev_trsase/Diguanyl_cyclase"/>
</dbReference>
<dbReference type="EC" id="2.7.7.65" evidence="3"/>
<feature type="transmembrane region" description="Helical" evidence="1">
    <location>
        <begin position="41"/>
        <end position="59"/>
    </location>
</feature>
<keyword evidence="4" id="KW-1185">Reference proteome</keyword>
<feature type="transmembrane region" description="Helical" evidence="1">
    <location>
        <begin position="129"/>
        <end position="146"/>
    </location>
</feature>
<keyword evidence="1" id="KW-0812">Transmembrane</keyword>
<name>A0ABW0NJA0_9BURK</name>
<evidence type="ECO:0000259" key="2">
    <source>
        <dbReference type="SMART" id="SM00267"/>
    </source>
</evidence>
<keyword evidence="3" id="KW-0548">Nucleotidyltransferase</keyword>
<evidence type="ECO:0000313" key="3">
    <source>
        <dbReference type="EMBL" id="MFC5500466.1"/>
    </source>
</evidence>
<feature type="domain" description="GGDEF" evidence="2">
    <location>
        <begin position="212"/>
        <end position="389"/>
    </location>
</feature>
<feature type="transmembrane region" description="Helical" evidence="1">
    <location>
        <begin position="103"/>
        <end position="123"/>
    </location>
</feature>
<accession>A0ABW0NJA0</accession>
<dbReference type="SMART" id="SM00267">
    <property type="entry name" value="GGDEF"/>
    <property type="match status" value="1"/>
</dbReference>
<dbReference type="Gene3D" id="3.30.70.270">
    <property type="match status" value="1"/>
</dbReference>
<keyword evidence="1" id="KW-1133">Transmembrane helix</keyword>
<dbReference type="Proteomes" id="UP001596037">
    <property type="component" value="Unassembled WGS sequence"/>
</dbReference>
<reference evidence="4" key="1">
    <citation type="journal article" date="2019" name="Int. J. Syst. Evol. Microbiol.">
        <title>The Global Catalogue of Microorganisms (GCM) 10K type strain sequencing project: providing services to taxonomists for standard genome sequencing and annotation.</title>
        <authorList>
            <consortium name="The Broad Institute Genomics Platform"/>
            <consortium name="The Broad Institute Genome Sequencing Center for Infectious Disease"/>
            <person name="Wu L."/>
            <person name="Ma J."/>
        </authorList>
    </citation>
    <scope>NUCLEOTIDE SEQUENCE [LARGE SCALE GENOMIC DNA]</scope>
    <source>
        <strain evidence="4">CCUG 57401</strain>
    </source>
</reference>
<feature type="transmembrane region" description="Helical" evidence="1">
    <location>
        <begin position="6"/>
        <end position="29"/>
    </location>
</feature>
<gene>
    <name evidence="3" type="ORF">ACFPOE_23185</name>
</gene>
<comment type="caution">
    <text evidence="3">The sequence shown here is derived from an EMBL/GenBank/DDBJ whole genome shotgun (WGS) entry which is preliminary data.</text>
</comment>
<sequence>MTAVEITIWSLALGAIGAIALGRAVDLAIHPTPSVAHSNAFHLAVLGFVAVLSGLPEALAPDLEPDILEAVQVMAGPLCVGLSAFLVGGWLNARHRERLMAGSLRLAALVAPLAALACFALPAPQRLPLAGAVSLLAASLTLWAIWRASLMGDRLASAMAFGCLLTLPAIGGMYATAIPLPGVTAAWEAGFAVCAALANGLIGYVLWRRDQHDWQARHEEASSDFDPVTRLHTGVTLGQRLVKAQLRRRRMKHDGAVLAVMVFNIDRVRAQAGPRGVNDMFIRLAGRIQRQVGVVNPVGRYYDSCFVCLVESIDAPVWLRTLGLRVACSLRRPVEVGSSDGQRLEVHPDIGVGIVHLTAQEAHLDEVLNDAERMAEAARATPSRTAMLDPQTGRIVPVEQAQLAVRRIAGARHHGARARPMRH</sequence>
<evidence type="ECO:0000313" key="4">
    <source>
        <dbReference type="Proteomes" id="UP001596037"/>
    </source>
</evidence>
<feature type="transmembrane region" description="Helical" evidence="1">
    <location>
        <begin position="71"/>
        <end position="91"/>
    </location>
</feature>
<dbReference type="InterPro" id="IPR000160">
    <property type="entry name" value="GGDEF_dom"/>
</dbReference>
<protein>
    <submittedName>
        <fullName evidence="3">Diguanylate cyclase domain-containing protein</fullName>
        <ecNumber evidence="3">2.7.7.65</ecNumber>
    </submittedName>
</protein>
<keyword evidence="3" id="KW-0808">Transferase</keyword>
<proteinExistence type="predicted"/>
<dbReference type="GO" id="GO:0052621">
    <property type="term" value="F:diguanylate cyclase activity"/>
    <property type="evidence" value="ECO:0007669"/>
    <property type="project" value="UniProtKB-EC"/>
</dbReference>
<dbReference type="Pfam" id="PF00990">
    <property type="entry name" value="GGDEF"/>
    <property type="match status" value="1"/>
</dbReference>
<dbReference type="InterPro" id="IPR029787">
    <property type="entry name" value="Nucleotide_cyclase"/>
</dbReference>
<dbReference type="EMBL" id="JBHSMF010000015">
    <property type="protein sequence ID" value="MFC5500466.1"/>
    <property type="molecule type" value="Genomic_DNA"/>
</dbReference>
<feature type="transmembrane region" description="Helical" evidence="1">
    <location>
        <begin position="189"/>
        <end position="207"/>
    </location>
</feature>
<feature type="transmembrane region" description="Helical" evidence="1">
    <location>
        <begin position="158"/>
        <end position="177"/>
    </location>
</feature>
<evidence type="ECO:0000256" key="1">
    <source>
        <dbReference type="SAM" id="Phobius"/>
    </source>
</evidence>
<dbReference type="SUPFAM" id="SSF55073">
    <property type="entry name" value="Nucleotide cyclase"/>
    <property type="match status" value="1"/>
</dbReference>
<organism evidence="3 4">
    <name type="scientific">Caenimonas terrae</name>
    <dbReference type="NCBI Taxonomy" id="696074"/>
    <lineage>
        <taxon>Bacteria</taxon>
        <taxon>Pseudomonadati</taxon>
        <taxon>Pseudomonadota</taxon>
        <taxon>Betaproteobacteria</taxon>
        <taxon>Burkholderiales</taxon>
        <taxon>Comamonadaceae</taxon>
        <taxon>Caenimonas</taxon>
    </lineage>
</organism>
<keyword evidence="1" id="KW-0472">Membrane</keyword>